<dbReference type="InterPro" id="IPR017853">
    <property type="entry name" value="GH"/>
</dbReference>
<accession>A0A1M6YLG8</accession>
<dbReference type="Gene3D" id="3.20.20.80">
    <property type="entry name" value="Glycosidases"/>
    <property type="match status" value="1"/>
</dbReference>
<protein>
    <recommendedName>
        <fullName evidence="1">Rv2525c-like glycoside hydrolase-like domain-containing protein</fullName>
    </recommendedName>
</protein>
<evidence type="ECO:0000313" key="3">
    <source>
        <dbReference type="Proteomes" id="UP000184016"/>
    </source>
</evidence>
<reference evidence="3" key="1">
    <citation type="submission" date="2016-11" db="EMBL/GenBank/DDBJ databases">
        <authorList>
            <person name="Varghese N."/>
            <person name="Submissions S."/>
        </authorList>
    </citation>
    <scope>NUCLEOTIDE SEQUENCE [LARGE SCALE GENOMIC DNA]</scope>
    <source>
        <strain evidence="3">USBA-503</strain>
    </source>
</reference>
<dbReference type="SUPFAM" id="SSF51445">
    <property type="entry name" value="(Trans)glycosidases"/>
    <property type="match status" value="1"/>
</dbReference>
<dbReference type="STRING" id="1830138.SAMN05443507_1582"/>
<evidence type="ECO:0000259" key="1">
    <source>
        <dbReference type="Pfam" id="PF08924"/>
    </source>
</evidence>
<organism evidence="2 3">
    <name type="scientific">Alicyclobacillus tolerans</name>
    <dbReference type="NCBI Taxonomy" id="90970"/>
    <lineage>
        <taxon>Bacteria</taxon>
        <taxon>Bacillati</taxon>
        <taxon>Bacillota</taxon>
        <taxon>Bacilli</taxon>
        <taxon>Bacillales</taxon>
        <taxon>Alicyclobacillaceae</taxon>
        <taxon>Alicyclobacillus</taxon>
    </lineage>
</organism>
<gene>
    <name evidence="2" type="ORF">SAMN05443507_1582</name>
</gene>
<sequence length="222" mass="23976">MTQVITVTAPGTTGFDTASILDSSQIATMWDNSPYLIALADVASGTTSEIQNYVQQLLNQGFYVGLYRGYYSGMFDSDPSSVGAAHAQQCIDVANGFSGAAGMTLWCDLEGATANTTIQDIIDYANSFNSTCQAAGYEGGVYVGDDEPYAQMDGSQLYYDLTTSHYWRCCSSSIWPTVDNGQVRGWQILQTSCEYDYDGIVVDNDSIQTDQLGGNAVFIKLS</sequence>
<dbReference type="EMBL" id="FRAF01000058">
    <property type="protein sequence ID" value="SHL18922.1"/>
    <property type="molecule type" value="Genomic_DNA"/>
</dbReference>
<evidence type="ECO:0000313" key="2">
    <source>
        <dbReference type="EMBL" id="SHL18922.1"/>
    </source>
</evidence>
<dbReference type="Pfam" id="PF08924">
    <property type="entry name" value="Rv2525c_GlyHyd-like"/>
    <property type="match status" value="1"/>
</dbReference>
<dbReference type="InterPro" id="IPR015020">
    <property type="entry name" value="Rv2525c-like_Glyco_Hydro-like"/>
</dbReference>
<dbReference type="RefSeq" id="WP_072875497.1">
    <property type="nucleotide sequence ID" value="NZ_FRAF01000058.1"/>
</dbReference>
<proteinExistence type="predicted"/>
<keyword evidence="3" id="KW-1185">Reference proteome</keyword>
<dbReference type="OrthoDB" id="582311at2"/>
<dbReference type="AlphaFoldDB" id="A0A1M6YLG8"/>
<dbReference type="Proteomes" id="UP000184016">
    <property type="component" value="Unassembled WGS sequence"/>
</dbReference>
<name>A0A1M6YLG8_9BACL</name>
<feature type="domain" description="Rv2525c-like glycoside hydrolase-like" evidence="1">
    <location>
        <begin position="53"/>
        <end position="147"/>
    </location>
</feature>